<feature type="domain" description="DUF1543" evidence="1">
    <location>
        <begin position="18"/>
        <end position="69"/>
    </location>
</feature>
<organism evidence="2 3">
    <name type="scientific">Pseudopedobacter saltans</name>
    <dbReference type="NCBI Taxonomy" id="151895"/>
    <lineage>
        <taxon>Bacteria</taxon>
        <taxon>Pseudomonadati</taxon>
        <taxon>Bacteroidota</taxon>
        <taxon>Sphingobacteriia</taxon>
        <taxon>Sphingobacteriales</taxon>
        <taxon>Sphingobacteriaceae</taxon>
        <taxon>Pseudopedobacter</taxon>
    </lineage>
</organism>
<dbReference type="AlphaFoldDB" id="A0A2W5F4F5"/>
<reference evidence="2 3" key="1">
    <citation type="submission" date="2017-11" db="EMBL/GenBank/DDBJ databases">
        <title>Infants hospitalized years apart are colonized by the same room-sourced microbial strains.</title>
        <authorList>
            <person name="Brooks B."/>
            <person name="Olm M.R."/>
            <person name="Firek B.A."/>
            <person name="Baker R."/>
            <person name="Thomas B.C."/>
            <person name="Morowitz M.J."/>
            <person name="Banfield J.F."/>
        </authorList>
    </citation>
    <scope>NUCLEOTIDE SEQUENCE [LARGE SCALE GENOMIC DNA]</scope>
    <source>
        <strain evidence="2">S2_009_000_R2_76</strain>
    </source>
</reference>
<dbReference type="Gene3D" id="3.10.20.10">
    <property type="match status" value="2"/>
</dbReference>
<proteinExistence type="predicted"/>
<dbReference type="Pfam" id="PF07566">
    <property type="entry name" value="DUF1543"/>
    <property type="match status" value="1"/>
</dbReference>
<dbReference type="InterPro" id="IPR011440">
    <property type="entry name" value="DUF1543"/>
</dbReference>
<comment type="caution">
    <text evidence="2">The sequence shown here is derived from an EMBL/GenBank/DDBJ whole genome shotgun (WGS) entry which is preliminary data.</text>
</comment>
<evidence type="ECO:0000313" key="2">
    <source>
        <dbReference type="EMBL" id="PZP48480.1"/>
    </source>
</evidence>
<sequence>MSTLKLYMVLLGGKPEGRHTEQHDIFFGIAENLQNLIPDFENFWPEMKNKMHIDCWREVTCVDGFSVSVVPKTIISKGSQLFFLNLGGYKPDEFEEYHYKMVVVADEKSKAIQTAKETIFFKHNSFEGAVSHIDDKYGIDVDDIYTIEDILPIKMKTQYSIVLRPTSTIQEDELHIGYLKMSKLIEM</sequence>
<dbReference type="Proteomes" id="UP000249645">
    <property type="component" value="Unassembled WGS sequence"/>
</dbReference>
<evidence type="ECO:0000259" key="1">
    <source>
        <dbReference type="Pfam" id="PF07566"/>
    </source>
</evidence>
<protein>
    <submittedName>
        <fullName evidence="2">DUF1543 domain-containing protein</fullName>
    </submittedName>
</protein>
<gene>
    <name evidence="2" type="ORF">DI598_09885</name>
</gene>
<name>A0A2W5F4F5_9SPHI</name>
<dbReference type="EMBL" id="QFOI01000160">
    <property type="protein sequence ID" value="PZP48480.1"/>
    <property type="molecule type" value="Genomic_DNA"/>
</dbReference>
<accession>A0A2W5F4F5</accession>
<evidence type="ECO:0000313" key="3">
    <source>
        <dbReference type="Proteomes" id="UP000249645"/>
    </source>
</evidence>